<keyword evidence="2" id="KW-1185">Reference proteome</keyword>
<sequence>MPQYNILKTFSENITAQRQYQAKILDTLILLDDQGYIVLDPDTDESSITLKGLLKINNTVFSN</sequence>
<reference evidence="1 2" key="1">
    <citation type="submission" date="2016-11" db="EMBL/GenBank/DDBJ databases">
        <title>Whole genomes of Flavobacteriaceae.</title>
        <authorList>
            <person name="Stine C."/>
            <person name="Li C."/>
            <person name="Tadesse D."/>
        </authorList>
    </citation>
    <scope>NUCLEOTIDE SEQUENCE [LARGE SCALE GENOMIC DNA]</scope>
    <source>
        <strain evidence="1 2">DSM 24704</strain>
    </source>
</reference>
<dbReference type="EMBL" id="MUGS01000014">
    <property type="protein sequence ID" value="OXG06982.1"/>
    <property type="molecule type" value="Genomic_DNA"/>
</dbReference>
<organism evidence="1 2">
    <name type="scientific">Flavobacterium araucananum</name>
    <dbReference type="NCBI Taxonomy" id="946678"/>
    <lineage>
        <taxon>Bacteria</taxon>
        <taxon>Pseudomonadati</taxon>
        <taxon>Bacteroidota</taxon>
        <taxon>Flavobacteriia</taxon>
        <taxon>Flavobacteriales</taxon>
        <taxon>Flavobacteriaceae</taxon>
        <taxon>Flavobacterium</taxon>
    </lineage>
</organism>
<name>A0A227PB22_9FLAO</name>
<evidence type="ECO:0000313" key="2">
    <source>
        <dbReference type="Proteomes" id="UP000214684"/>
    </source>
</evidence>
<evidence type="ECO:0000313" key="1">
    <source>
        <dbReference type="EMBL" id="OXG06982.1"/>
    </source>
</evidence>
<accession>A0A227PB22</accession>
<dbReference type="AlphaFoldDB" id="A0A227PB22"/>
<gene>
    <name evidence="1" type="ORF">B0A64_09160</name>
</gene>
<protein>
    <submittedName>
        <fullName evidence="1">Uncharacterized protein</fullName>
    </submittedName>
</protein>
<proteinExistence type="predicted"/>
<dbReference type="Proteomes" id="UP000214684">
    <property type="component" value="Unassembled WGS sequence"/>
</dbReference>
<comment type="caution">
    <text evidence="1">The sequence shown here is derived from an EMBL/GenBank/DDBJ whole genome shotgun (WGS) entry which is preliminary data.</text>
</comment>